<organism evidence="2 3">
    <name type="scientific">Gimibacter soli</name>
    <dbReference type="NCBI Taxonomy" id="3024400"/>
    <lineage>
        <taxon>Bacteria</taxon>
        <taxon>Pseudomonadati</taxon>
        <taxon>Pseudomonadota</taxon>
        <taxon>Alphaproteobacteria</taxon>
        <taxon>Kordiimonadales</taxon>
        <taxon>Temperatibacteraceae</taxon>
        <taxon>Gimibacter</taxon>
    </lineage>
</organism>
<dbReference type="PANTHER" id="PTHR42923">
    <property type="entry name" value="PROTOPORPHYRINOGEN OXIDASE"/>
    <property type="match status" value="1"/>
</dbReference>
<keyword evidence="3" id="KW-1185">Reference proteome</keyword>
<evidence type="ECO:0000313" key="3">
    <source>
        <dbReference type="Proteomes" id="UP001217500"/>
    </source>
</evidence>
<dbReference type="InterPro" id="IPR050464">
    <property type="entry name" value="Zeta_carotene_desat/Oxidored"/>
</dbReference>
<dbReference type="Gene3D" id="1.10.3110.10">
    <property type="entry name" value="protoporphyrinogen ix oxidase, domain 3"/>
    <property type="match status" value="1"/>
</dbReference>
<dbReference type="InterPro" id="IPR036188">
    <property type="entry name" value="FAD/NAD-bd_sf"/>
</dbReference>
<evidence type="ECO:0000259" key="1">
    <source>
        <dbReference type="Pfam" id="PF01593"/>
    </source>
</evidence>
<protein>
    <submittedName>
        <fullName evidence="2">FAD-dependent oxidoreductase</fullName>
    </submittedName>
</protein>
<dbReference type="PANTHER" id="PTHR42923:SF17">
    <property type="entry name" value="AMINE OXIDASE DOMAIN-CONTAINING PROTEIN"/>
    <property type="match status" value="1"/>
</dbReference>
<gene>
    <name evidence="2" type="ORF">PH603_12465</name>
</gene>
<reference evidence="2" key="1">
    <citation type="submission" date="2023-01" db="EMBL/GenBank/DDBJ databases">
        <title>The genome sequence of Kordiimonadaceae bacterium 6D33.</title>
        <authorList>
            <person name="Liu Y."/>
        </authorList>
    </citation>
    <scope>NUCLEOTIDE SEQUENCE</scope>
    <source>
        <strain evidence="2">6D33</strain>
    </source>
</reference>
<dbReference type="Gene3D" id="3.90.660.20">
    <property type="entry name" value="Protoporphyrinogen oxidase, mitochondrial, domain 2"/>
    <property type="match status" value="1"/>
</dbReference>
<dbReference type="Proteomes" id="UP001217500">
    <property type="component" value="Chromosome"/>
</dbReference>
<dbReference type="KEGG" id="gso:PH603_12465"/>
<dbReference type="AlphaFoldDB" id="A0AAE9XNE5"/>
<dbReference type="Gene3D" id="3.50.50.60">
    <property type="entry name" value="FAD/NAD(P)-binding domain"/>
    <property type="match status" value="1"/>
</dbReference>
<feature type="domain" description="Amine oxidase" evidence="1">
    <location>
        <begin position="16"/>
        <end position="416"/>
    </location>
</feature>
<sequence length="454" mass="49459">MSSICQRRIAVVGTGISGLSAAWLLHRDHDVTVFEKNDYVGGHSHTVDIDVDGQPVAVDTGFIVYNPVNYPNLTALFDQLSVPTHPTVMSFAASVDDGDFEYSGGDGFGLLAQPINLLRPRFWSMVSGILRFYRNAPALTARAEETGCTLGELLAEAGYRGAFIDDHLAPMAGAIWSSDCRSALEMPAAPFLRFFRNHGLVQLTDRPGWRSVEGGSREYVERLTADFRSKIRLSCGVASLTREKGQIRVSGTDGSSELFDDVVLACHSDEARALAASIQSVAAKPLSAMRYSENEVILHGDTGLMPKRRAAWSAWNFLARSGTASAAPCVTYWMNALQRLGTDTPVLVTLNPDRPINEAEVHGRYTYAHPVFDKAALDARAELWALQGRGGLWFAGAYLGDGFHEDGIQAGLAVAEMIGPRLRPWVRPNQNARIGLPDIITAKRHSPEPLPEPV</sequence>
<dbReference type="Pfam" id="PF01593">
    <property type="entry name" value="Amino_oxidase"/>
    <property type="match status" value="1"/>
</dbReference>
<dbReference type="EMBL" id="CP116805">
    <property type="protein sequence ID" value="WCL53351.1"/>
    <property type="molecule type" value="Genomic_DNA"/>
</dbReference>
<proteinExistence type="predicted"/>
<name>A0AAE9XNE5_9PROT</name>
<dbReference type="InterPro" id="IPR002937">
    <property type="entry name" value="Amino_oxidase"/>
</dbReference>
<dbReference type="GO" id="GO:0016491">
    <property type="term" value="F:oxidoreductase activity"/>
    <property type="evidence" value="ECO:0007669"/>
    <property type="project" value="InterPro"/>
</dbReference>
<dbReference type="SUPFAM" id="SSF51905">
    <property type="entry name" value="FAD/NAD(P)-binding domain"/>
    <property type="match status" value="1"/>
</dbReference>
<accession>A0AAE9XNE5</accession>
<evidence type="ECO:0000313" key="2">
    <source>
        <dbReference type="EMBL" id="WCL53351.1"/>
    </source>
</evidence>